<dbReference type="Gene3D" id="3.30.200.20">
    <property type="entry name" value="Phosphorylase Kinase, domain 1"/>
    <property type="match status" value="1"/>
</dbReference>
<sequence length="293" mass="33289">MEKYEFIKELGAGSFGVANLCRDKKRGELVAIKFIERGPTIDENVEREIVNHRLLQHPNVIYFKEVFLTPTHLGLVMEYASGGELFEKIRNQRRPFTEDEARYLFRQLILGVQYIHSMDICHRDLKLDNILLDNGSKSPRLKICDFGYSKRVNPRELKQIARGRNFGSGFPKRRGYRDLKVDSNLSYGCQLPQLNQKCNSVGSNSASQSKINNNFGFYKFHSKPNTNVGSATYTAPEVLRGGEYDGKMADVWSCAVTLYVMLVAAYPFDDSEDSENSGKTIKVHHLTSSLVLS</sequence>
<dbReference type="STRING" id="1194695.A0A5A7TG85"/>
<evidence type="ECO:0000256" key="10">
    <source>
        <dbReference type="RuleBase" id="RU000304"/>
    </source>
</evidence>
<evidence type="ECO:0000256" key="6">
    <source>
        <dbReference type="ARBA" id="ARBA00022840"/>
    </source>
</evidence>
<dbReference type="InterPro" id="IPR008271">
    <property type="entry name" value="Ser/Thr_kinase_AS"/>
</dbReference>
<evidence type="ECO:0000256" key="2">
    <source>
        <dbReference type="ARBA" id="ARBA00022527"/>
    </source>
</evidence>
<accession>A0A5A7TG85</accession>
<evidence type="ECO:0000256" key="9">
    <source>
        <dbReference type="PROSITE-ProRule" id="PRU10141"/>
    </source>
</evidence>
<evidence type="ECO:0000256" key="4">
    <source>
        <dbReference type="ARBA" id="ARBA00022741"/>
    </source>
</evidence>
<protein>
    <recommendedName>
        <fullName evidence="1">non-specific serine/threonine protein kinase</fullName>
        <ecNumber evidence="1">2.7.11.1</ecNumber>
    </recommendedName>
</protein>
<keyword evidence="3" id="KW-0808">Transferase</keyword>
<gene>
    <name evidence="12" type="ORF">E6C27_scaffold67G002560</name>
</gene>
<feature type="domain" description="Protein kinase" evidence="11">
    <location>
        <begin position="4"/>
        <end position="293"/>
    </location>
</feature>
<dbReference type="EC" id="2.7.11.1" evidence="1"/>
<dbReference type="InterPro" id="IPR017441">
    <property type="entry name" value="Protein_kinase_ATP_BS"/>
</dbReference>
<comment type="similarity">
    <text evidence="10">Belongs to the protein kinase superfamily.</text>
</comment>
<feature type="binding site" evidence="9">
    <location>
        <position position="33"/>
    </location>
    <ligand>
        <name>ATP</name>
        <dbReference type="ChEBI" id="CHEBI:30616"/>
    </ligand>
</feature>
<dbReference type="PANTHER" id="PTHR24343:SF376">
    <property type="entry name" value="SERINE_THREONINE-PROTEIN KINASE SRK2A-RELATED"/>
    <property type="match status" value="1"/>
</dbReference>
<comment type="caution">
    <text evidence="12">The sequence shown here is derived from an EMBL/GenBank/DDBJ whole genome shotgun (WGS) entry which is preliminary data.</text>
</comment>
<keyword evidence="4 9" id="KW-0547">Nucleotide-binding</keyword>
<evidence type="ECO:0000256" key="1">
    <source>
        <dbReference type="ARBA" id="ARBA00012513"/>
    </source>
</evidence>
<comment type="catalytic activity">
    <reaction evidence="7">
        <text>L-threonyl-[protein] + ATP = O-phospho-L-threonyl-[protein] + ADP + H(+)</text>
        <dbReference type="Rhea" id="RHEA:46608"/>
        <dbReference type="Rhea" id="RHEA-COMP:11060"/>
        <dbReference type="Rhea" id="RHEA-COMP:11605"/>
        <dbReference type="ChEBI" id="CHEBI:15378"/>
        <dbReference type="ChEBI" id="CHEBI:30013"/>
        <dbReference type="ChEBI" id="CHEBI:30616"/>
        <dbReference type="ChEBI" id="CHEBI:61977"/>
        <dbReference type="ChEBI" id="CHEBI:456216"/>
        <dbReference type="EC" id="2.7.11.1"/>
    </reaction>
</comment>
<organism evidence="12 13">
    <name type="scientific">Cucumis melo var. makuwa</name>
    <name type="common">Oriental melon</name>
    <dbReference type="NCBI Taxonomy" id="1194695"/>
    <lineage>
        <taxon>Eukaryota</taxon>
        <taxon>Viridiplantae</taxon>
        <taxon>Streptophyta</taxon>
        <taxon>Embryophyta</taxon>
        <taxon>Tracheophyta</taxon>
        <taxon>Spermatophyta</taxon>
        <taxon>Magnoliopsida</taxon>
        <taxon>eudicotyledons</taxon>
        <taxon>Gunneridae</taxon>
        <taxon>Pentapetalae</taxon>
        <taxon>rosids</taxon>
        <taxon>fabids</taxon>
        <taxon>Cucurbitales</taxon>
        <taxon>Cucurbitaceae</taxon>
        <taxon>Benincaseae</taxon>
        <taxon>Cucumis</taxon>
    </lineage>
</organism>
<dbReference type="Proteomes" id="UP000321393">
    <property type="component" value="Unassembled WGS sequence"/>
</dbReference>
<dbReference type="AlphaFoldDB" id="A0A5A7TG85"/>
<proteinExistence type="inferred from homology"/>
<dbReference type="PROSITE" id="PS50011">
    <property type="entry name" value="PROTEIN_KINASE_DOM"/>
    <property type="match status" value="1"/>
</dbReference>
<dbReference type="EMBL" id="SSTE01016227">
    <property type="protein sequence ID" value="KAA0041868.1"/>
    <property type="molecule type" value="Genomic_DNA"/>
</dbReference>
<keyword evidence="2 10" id="KW-0723">Serine/threonine-protein kinase</keyword>
<dbReference type="PIRSF" id="PIRSF000654">
    <property type="entry name" value="Integrin-linked_kinase"/>
    <property type="match status" value="1"/>
</dbReference>
<dbReference type="SUPFAM" id="SSF56112">
    <property type="entry name" value="Protein kinase-like (PK-like)"/>
    <property type="match status" value="1"/>
</dbReference>
<dbReference type="PROSITE" id="PS00107">
    <property type="entry name" value="PROTEIN_KINASE_ATP"/>
    <property type="match status" value="1"/>
</dbReference>
<keyword evidence="6 9" id="KW-0067">ATP-binding</keyword>
<dbReference type="GO" id="GO:0005524">
    <property type="term" value="F:ATP binding"/>
    <property type="evidence" value="ECO:0007669"/>
    <property type="project" value="UniProtKB-UniRule"/>
</dbReference>
<dbReference type="OrthoDB" id="193931at2759"/>
<dbReference type="Gene3D" id="1.10.510.10">
    <property type="entry name" value="Transferase(Phosphotransferase) domain 1"/>
    <property type="match status" value="1"/>
</dbReference>
<evidence type="ECO:0000256" key="3">
    <source>
        <dbReference type="ARBA" id="ARBA00022679"/>
    </source>
</evidence>
<evidence type="ECO:0000256" key="8">
    <source>
        <dbReference type="ARBA" id="ARBA00048679"/>
    </source>
</evidence>
<dbReference type="GO" id="GO:0004674">
    <property type="term" value="F:protein serine/threonine kinase activity"/>
    <property type="evidence" value="ECO:0007669"/>
    <property type="project" value="UniProtKB-KW"/>
</dbReference>
<name>A0A5A7TG85_CUCMM</name>
<evidence type="ECO:0000256" key="7">
    <source>
        <dbReference type="ARBA" id="ARBA00047899"/>
    </source>
</evidence>
<evidence type="ECO:0000313" key="13">
    <source>
        <dbReference type="Proteomes" id="UP000321393"/>
    </source>
</evidence>
<dbReference type="PROSITE" id="PS00108">
    <property type="entry name" value="PROTEIN_KINASE_ST"/>
    <property type="match status" value="1"/>
</dbReference>
<reference evidence="12 13" key="1">
    <citation type="submission" date="2019-08" db="EMBL/GenBank/DDBJ databases">
        <title>Draft genome sequences of two oriental melons (Cucumis melo L. var makuwa).</title>
        <authorList>
            <person name="Kwon S.-Y."/>
        </authorList>
    </citation>
    <scope>NUCLEOTIDE SEQUENCE [LARGE SCALE GENOMIC DNA]</scope>
    <source>
        <strain evidence="13">cv. SW 3</strain>
        <tissue evidence="12">Leaf</tissue>
    </source>
</reference>
<dbReference type="GO" id="GO:0006970">
    <property type="term" value="P:response to osmotic stress"/>
    <property type="evidence" value="ECO:0007669"/>
    <property type="project" value="UniProtKB-ARBA"/>
</dbReference>
<dbReference type="SMART" id="SM00220">
    <property type="entry name" value="S_TKc"/>
    <property type="match status" value="1"/>
</dbReference>
<comment type="catalytic activity">
    <reaction evidence="8">
        <text>L-seryl-[protein] + ATP = O-phospho-L-seryl-[protein] + ADP + H(+)</text>
        <dbReference type="Rhea" id="RHEA:17989"/>
        <dbReference type="Rhea" id="RHEA-COMP:9863"/>
        <dbReference type="Rhea" id="RHEA-COMP:11604"/>
        <dbReference type="ChEBI" id="CHEBI:15378"/>
        <dbReference type="ChEBI" id="CHEBI:29999"/>
        <dbReference type="ChEBI" id="CHEBI:30616"/>
        <dbReference type="ChEBI" id="CHEBI:83421"/>
        <dbReference type="ChEBI" id="CHEBI:456216"/>
        <dbReference type="EC" id="2.7.11.1"/>
    </reaction>
</comment>
<dbReference type="PANTHER" id="PTHR24343">
    <property type="entry name" value="SERINE/THREONINE KINASE"/>
    <property type="match status" value="1"/>
</dbReference>
<dbReference type="InterPro" id="IPR011009">
    <property type="entry name" value="Kinase-like_dom_sf"/>
</dbReference>
<evidence type="ECO:0000256" key="5">
    <source>
        <dbReference type="ARBA" id="ARBA00022777"/>
    </source>
</evidence>
<evidence type="ECO:0000313" key="12">
    <source>
        <dbReference type="EMBL" id="KAA0041868.1"/>
    </source>
</evidence>
<evidence type="ECO:0000259" key="11">
    <source>
        <dbReference type="PROSITE" id="PS50011"/>
    </source>
</evidence>
<dbReference type="InterPro" id="IPR000719">
    <property type="entry name" value="Prot_kinase_dom"/>
</dbReference>
<keyword evidence="5 12" id="KW-0418">Kinase</keyword>
<dbReference type="Pfam" id="PF00069">
    <property type="entry name" value="Pkinase"/>
    <property type="match status" value="2"/>
</dbReference>